<organism evidence="5 6">
    <name type="scientific">Duganella vulcania</name>
    <dbReference type="NCBI Taxonomy" id="2692166"/>
    <lineage>
        <taxon>Bacteria</taxon>
        <taxon>Pseudomonadati</taxon>
        <taxon>Pseudomonadota</taxon>
        <taxon>Betaproteobacteria</taxon>
        <taxon>Burkholderiales</taxon>
        <taxon>Oxalobacteraceae</taxon>
        <taxon>Telluria group</taxon>
        <taxon>Duganella</taxon>
    </lineage>
</organism>
<comment type="caution">
    <text evidence="5">The sequence shown here is derived from an EMBL/GenBank/DDBJ whole genome shotgun (WGS) entry which is preliminary data.</text>
</comment>
<dbReference type="InterPro" id="IPR009057">
    <property type="entry name" value="Homeodomain-like_sf"/>
</dbReference>
<dbReference type="GO" id="GO:0003700">
    <property type="term" value="F:DNA-binding transcription factor activity"/>
    <property type="evidence" value="ECO:0007669"/>
    <property type="project" value="InterPro"/>
</dbReference>
<dbReference type="InterPro" id="IPR018060">
    <property type="entry name" value="HTH_AraC"/>
</dbReference>
<dbReference type="SMART" id="SM00342">
    <property type="entry name" value="HTH_ARAC"/>
    <property type="match status" value="1"/>
</dbReference>
<feature type="domain" description="HTH araC/xylS-type" evidence="4">
    <location>
        <begin position="244"/>
        <end position="341"/>
    </location>
</feature>
<dbReference type="Proteomes" id="UP000470302">
    <property type="component" value="Unassembled WGS sequence"/>
</dbReference>
<keyword evidence="3" id="KW-0804">Transcription</keyword>
<name>A0A845G0I5_9BURK</name>
<dbReference type="EMBL" id="WWCW01000017">
    <property type="protein sequence ID" value="MYM87110.1"/>
    <property type="molecule type" value="Genomic_DNA"/>
</dbReference>
<proteinExistence type="predicted"/>
<protein>
    <submittedName>
        <fullName evidence="5">Helix-turn-helix domain-containing protein</fullName>
    </submittedName>
</protein>
<evidence type="ECO:0000259" key="4">
    <source>
        <dbReference type="PROSITE" id="PS01124"/>
    </source>
</evidence>
<dbReference type="Pfam" id="PF12833">
    <property type="entry name" value="HTH_18"/>
    <property type="match status" value="1"/>
</dbReference>
<sequence>MTAKSHHPDSDADVPPHVIRQVLQLLASRGHSPERLCKGLGFTPENLCDASFRVSYRQTSLLVKRAMQRWGDPALGIATGARQTVVCFGLPGLGMLTCATLGEAFHYLVRHQRAAGALTVNELGILDEHHFVAEVTTRFHDPEMEPFFIEEIFVSSVEVSRALVGSHFRPARLELRYPRPAYASAYNEYFRCPVAFNAPMNRLICDMAWFHCPLPTHDRYMQATLQAQIDKLLDVDQPRNDLVESIMNLLRVSIDEVPGLAAIGAALNLSERTLRRRLSDLNTSYQRLVDQVRYECALDLLKRSDMPLVDVAMATGFTDARNFRRAFKRWSGMLPNQVRQGAAAPRPNAWA</sequence>
<evidence type="ECO:0000313" key="6">
    <source>
        <dbReference type="Proteomes" id="UP000470302"/>
    </source>
</evidence>
<dbReference type="AlphaFoldDB" id="A0A845G0I5"/>
<dbReference type="SUPFAM" id="SSF46689">
    <property type="entry name" value="Homeodomain-like"/>
    <property type="match status" value="1"/>
</dbReference>
<evidence type="ECO:0000313" key="5">
    <source>
        <dbReference type="EMBL" id="MYM87110.1"/>
    </source>
</evidence>
<dbReference type="InterPro" id="IPR032687">
    <property type="entry name" value="AraC-type_N"/>
</dbReference>
<dbReference type="GO" id="GO:0000976">
    <property type="term" value="F:transcription cis-regulatory region binding"/>
    <property type="evidence" value="ECO:0007669"/>
    <property type="project" value="TreeGrafter"/>
</dbReference>
<keyword evidence="1" id="KW-0805">Transcription regulation</keyword>
<evidence type="ECO:0000256" key="1">
    <source>
        <dbReference type="ARBA" id="ARBA00023015"/>
    </source>
</evidence>
<dbReference type="Gene3D" id="1.10.10.60">
    <property type="entry name" value="Homeodomain-like"/>
    <property type="match status" value="1"/>
</dbReference>
<dbReference type="PANTHER" id="PTHR47894">
    <property type="entry name" value="HTH-TYPE TRANSCRIPTIONAL REGULATOR GADX"/>
    <property type="match status" value="1"/>
</dbReference>
<evidence type="ECO:0000256" key="3">
    <source>
        <dbReference type="ARBA" id="ARBA00023163"/>
    </source>
</evidence>
<gene>
    <name evidence="5" type="ORF">GTP91_07935</name>
</gene>
<dbReference type="RefSeq" id="WP_161096286.1">
    <property type="nucleotide sequence ID" value="NZ_WWCW01000017.1"/>
</dbReference>
<evidence type="ECO:0000256" key="2">
    <source>
        <dbReference type="ARBA" id="ARBA00023125"/>
    </source>
</evidence>
<dbReference type="Pfam" id="PF12625">
    <property type="entry name" value="Arabinose_bd"/>
    <property type="match status" value="1"/>
</dbReference>
<dbReference type="PANTHER" id="PTHR47894:SF1">
    <property type="entry name" value="HTH-TYPE TRANSCRIPTIONAL REGULATOR VQSM"/>
    <property type="match status" value="1"/>
</dbReference>
<dbReference type="PROSITE" id="PS01124">
    <property type="entry name" value="HTH_ARAC_FAMILY_2"/>
    <property type="match status" value="1"/>
</dbReference>
<reference evidence="5 6" key="1">
    <citation type="submission" date="2020-01" db="EMBL/GenBank/DDBJ databases">
        <title>Novel species isolated from a subtropical stream in China.</title>
        <authorList>
            <person name="Lu H."/>
        </authorList>
    </citation>
    <scope>NUCLEOTIDE SEQUENCE [LARGE SCALE GENOMIC DNA]</scope>
    <source>
        <strain evidence="5 6">FT82W</strain>
    </source>
</reference>
<keyword evidence="2" id="KW-0238">DNA-binding</keyword>
<accession>A0A845G0I5</accession>
<dbReference type="GO" id="GO:0005829">
    <property type="term" value="C:cytosol"/>
    <property type="evidence" value="ECO:0007669"/>
    <property type="project" value="TreeGrafter"/>
</dbReference>